<evidence type="ECO:0000313" key="2">
    <source>
        <dbReference type="Proteomes" id="UP000019486"/>
    </source>
</evidence>
<dbReference type="InterPro" id="IPR015813">
    <property type="entry name" value="Pyrv/PenolPyrv_kinase-like_dom"/>
</dbReference>
<dbReference type="PATRIC" id="fig|1385369.3.peg.6708"/>
<organism evidence="1 2">
    <name type="scientific">Skermanella stibiiresistens SB22</name>
    <dbReference type="NCBI Taxonomy" id="1385369"/>
    <lineage>
        <taxon>Bacteria</taxon>
        <taxon>Pseudomonadati</taxon>
        <taxon>Pseudomonadota</taxon>
        <taxon>Alphaproteobacteria</taxon>
        <taxon>Rhodospirillales</taxon>
        <taxon>Azospirillaceae</taxon>
        <taxon>Skermanella</taxon>
    </lineage>
</organism>
<name>W9GUZ0_9PROT</name>
<proteinExistence type="predicted"/>
<keyword evidence="2" id="KW-1185">Reference proteome</keyword>
<sequence>MRATRIFNAFSIWGLAVRRDAIETTALPASRKRRDLRALVAGPRCVSPASVFDPISSRIAGELGFPAMMLAGSVASIAVLGAPDVTAITLSELADLARRVCRASSLPLIVDADHGYGNALNVRRTVEELEQAGVAAITIEDTDLPDRFGARGVPGLVPLDEAVGKIRAALAARTDPGLMIVGRTGGAGLADIEDARRRLRAFAEAGADMVFVRGVETSEQLRDVLDGLETPAILGTSNRALADIDVLSDTTVRIVLKGHRPMMAAYHAARAEMAADREGGVGPPMLSTGDLDRLTGQATYEMYLEDYLGGAGRRENHHLG</sequence>
<dbReference type="EMBL" id="AVFL01000048">
    <property type="protein sequence ID" value="EWY36252.1"/>
    <property type="molecule type" value="Genomic_DNA"/>
</dbReference>
<dbReference type="AlphaFoldDB" id="W9GUZ0"/>
<dbReference type="GO" id="GO:0046421">
    <property type="term" value="F:methylisocitrate lyase activity"/>
    <property type="evidence" value="ECO:0007669"/>
    <property type="project" value="TreeGrafter"/>
</dbReference>
<dbReference type="STRING" id="1385369.N825_29075"/>
<dbReference type="PANTHER" id="PTHR42905">
    <property type="entry name" value="PHOSPHOENOLPYRUVATE CARBOXYLASE"/>
    <property type="match status" value="1"/>
</dbReference>
<dbReference type="InterPro" id="IPR039556">
    <property type="entry name" value="ICL/PEPM"/>
</dbReference>
<reference evidence="1 2" key="1">
    <citation type="submission" date="2013-08" db="EMBL/GenBank/DDBJ databases">
        <title>The genome sequence of Skermanella stibiiresistens.</title>
        <authorList>
            <person name="Zhu W."/>
            <person name="Wang G."/>
        </authorList>
    </citation>
    <scope>NUCLEOTIDE SEQUENCE [LARGE SCALE GENOMIC DNA]</scope>
    <source>
        <strain evidence="1 2">SB22</strain>
    </source>
</reference>
<dbReference type="CDD" id="cd00377">
    <property type="entry name" value="ICL_PEPM"/>
    <property type="match status" value="1"/>
</dbReference>
<accession>W9GUZ0</accession>
<dbReference type="PANTHER" id="PTHR42905:SF3">
    <property type="entry name" value="OXALOACETATE DECARBOXYLASE"/>
    <property type="match status" value="1"/>
</dbReference>
<comment type="caution">
    <text evidence="1">The sequence shown here is derived from an EMBL/GenBank/DDBJ whole genome shotgun (WGS) entry which is preliminary data.</text>
</comment>
<dbReference type="SUPFAM" id="SSF51621">
    <property type="entry name" value="Phosphoenolpyruvate/pyruvate domain"/>
    <property type="match status" value="1"/>
</dbReference>
<dbReference type="GO" id="GO:0019629">
    <property type="term" value="P:propionate catabolic process, 2-methylcitrate cycle"/>
    <property type="evidence" value="ECO:0007669"/>
    <property type="project" value="TreeGrafter"/>
</dbReference>
<dbReference type="InterPro" id="IPR040442">
    <property type="entry name" value="Pyrv_kinase-like_dom_sf"/>
</dbReference>
<dbReference type="Proteomes" id="UP000019486">
    <property type="component" value="Unassembled WGS sequence"/>
</dbReference>
<dbReference type="Gene3D" id="3.20.20.60">
    <property type="entry name" value="Phosphoenolpyruvate-binding domains"/>
    <property type="match status" value="1"/>
</dbReference>
<evidence type="ECO:0000313" key="1">
    <source>
        <dbReference type="EMBL" id="EWY36252.1"/>
    </source>
</evidence>
<dbReference type="Pfam" id="PF13714">
    <property type="entry name" value="PEP_mutase"/>
    <property type="match status" value="1"/>
</dbReference>
<protein>
    <recommendedName>
        <fullName evidence="3">Oxaloacetate decarboxylase</fullName>
    </recommendedName>
</protein>
<evidence type="ECO:0008006" key="3">
    <source>
        <dbReference type="Google" id="ProtNLM"/>
    </source>
</evidence>
<gene>
    <name evidence="1" type="ORF">N825_29075</name>
</gene>